<protein>
    <recommendedName>
        <fullName evidence="4">Lipoprotein</fullName>
    </recommendedName>
</protein>
<proteinExistence type="predicted"/>
<feature type="signal peptide" evidence="1">
    <location>
        <begin position="1"/>
        <end position="23"/>
    </location>
</feature>
<organism evidence="2 3">
    <name type="scientific">Hyalangium rubrum</name>
    <dbReference type="NCBI Taxonomy" id="3103134"/>
    <lineage>
        <taxon>Bacteria</taxon>
        <taxon>Pseudomonadati</taxon>
        <taxon>Myxococcota</taxon>
        <taxon>Myxococcia</taxon>
        <taxon>Myxococcales</taxon>
        <taxon>Cystobacterineae</taxon>
        <taxon>Archangiaceae</taxon>
        <taxon>Hyalangium</taxon>
    </lineage>
</organism>
<dbReference type="EMBL" id="JAXIVS010000008">
    <property type="protein sequence ID" value="MDY7229610.1"/>
    <property type="molecule type" value="Genomic_DNA"/>
</dbReference>
<keyword evidence="1" id="KW-0732">Signal</keyword>
<dbReference type="Proteomes" id="UP001291309">
    <property type="component" value="Unassembled WGS sequence"/>
</dbReference>
<evidence type="ECO:0000313" key="3">
    <source>
        <dbReference type="Proteomes" id="UP001291309"/>
    </source>
</evidence>
<keyword evidence="3" id="KW-1185">Reference proteome</keyword>
<accession>A0ABU5H818</accession>
<evidence type="ECO:0000313" key="2">
    <source>
        <dbReference type="EMBL" id="MDY7229610.1"/>
    </source>
</evidence>
<comment type="caution">
    <text evidence="2">The sequence shown here is derived from an EMBL/GenBank/DDBJ whole genome shotgun (WGS) entry which is preliminary data.</text>
</comment>
<sequence length="267" mass="27565">MNLSRKILSVCFALTFFAACGVAEEEQGLELGQQQAAVKAGSATAARGTDNGTSLSATAEVTANTCTSEEAAQVDIAGTVTTTGSVDSVIITASIDGGDRVQMGLIQPQDFLHDGRIKTAGYALSVSLPNGEHTVQVCFTQSGSQGREPKETCAAPITVVVDCAPDNVCEGMEPFGNLVGNPSLCTGRGPPHIPVHVRGDFGESPSLTISGPEGFSYSAAMNHAGESCIYQYNWDAEANGGAGTYTFTVSGNGHTLSFTAELACRSR</sequence>
<evidence type="ECO:0000256" key="1">
    <source>
        <dbReference type="SAM" id="SignalP"/>
    </source>
</evidence>
<evidence type="ECO:0008006" key="4">
    <source>
        <dbReference type="Google" id="ProtNLM"/>
    </source>
</evidence>
<dbReference type="RefSeq" id="WP_321548330.1">
    <property type="nucleotide sequence ID" value="NZ_JAXIVS010000008.1"/>
</dbReference>
<feature type="chain" id="PRO_5047376764" description="Lipoprotein" evidence="1">
    <location>
        <begin position="24"/>
        <end position="267"/>
    </location>
</feature>
<dbReference type="PROSITE" id="PS51257">
    <property type="entry name" value="PROKAR_LIPOPROTEIN"/>
    <property type="match status" value="1"/>
</dbReference>
<reference evidence="2 3" key="1">
    <citation type="submission" date="2023-12" db="EMBL/GenBank/DDBJ databases">
        <title>the genome sequence of Hyalangium sp. s54d21.</title>
        <authorList>
            <person name="Zhang X."/>
        </authorList>
    </citation>
    <scope>NUCLEOTIDE SEQUENCE [LARGE SCALE GENOMIC DNA]</scope>
    <source>
        <strain evidence="3">s54d21</strain>
    </source>
</reference>
<gene>
    <name evidence="2" type="ORF">SYV04_24670</name>
</gene>
<name>A0ABU5H818_9BACT</name>